<feature type="domain" description="Bulb-type lectin" evidence="1">
    <location>
        <begin position="525"/>
        <end position="635"/>
    </location>
</feature>
<proteinExistence type="predicted"/>
<dbReference type="Pfam" id="PF01823">
    <property type="entry name" value="MACPF"/>
    <property type="match status" value="1"/>
</dbReference>
<evidence type="ECO:0000313" key="3">
    <source>
        <dbReference type="EMBL" id="KAA0153964.1"/>
    </source>
</evidence>
<dbReference type="SUPFAM" id="SSF51110">
    <property type="entry name" value="alpha-D-mannose-specific plant lectins"/>
    <property type="match status" value="2"/>
</dbReference>
<feature type="domain" description="MACPF" evidence="2">
    <location>
        <begin position="47"/>
        <end position="381"/>
    </location>
</feature>
<dbReference type="InterPro" id="IPR001480">
    <property type="entry name" value="Bulb-type_lectin_dom"/>
</dbReference>
<dbReference type="InterPro" id="IPR020864">
    <property type="entry name" value="MACPF"/>
</dbReference>
<reference evidence="3 4" key="1">
    <citation type="submission" date="2019-07" db="EMBL/GenBank/DDBJ databases">
        <title>Genomes of Cafeteria roenbergensis.</title>
        <authorList>
            <person name="Fischer M.G."/>
            <person name="Hackl T."/>
            <person name="Roman M."/>
        </authorList>
    </citation>
    <scope>NUCLEOTIDE SEQUENCE [LARGE SCALE GENOMIC DNA]</scope>
    <source>
        <strain evidence="3 4">Cflag</strain>
    </source>
</reference>
<evidence type="ECO:0000259" key="1">
    <source>
        <dbReference type="PROSITE" id="PS50927"/>
    </source>
</evidence>
<accession>A0A5A8CNB2</accession>
<dbReference type="InterPro" id="IPR036426">
    <property type="entry name" value="Bulb-type_lectin_dom_sf"/>
</dbReference>
<protein>
    <recommendedName>
        <fullName evidence="5">Bulb-type lectin domain-containing protein</fullName>
    </recommendedName>
</protein>
<comment type="caution">
    <text evidence="3">The sequence shown here is derived from an EMBL/GenBank/DDBJ whole genome shotgun (WGS) entry which is preliminary data.</text>
</comment>
<dbReference type="Proteomes" id="UP000325113">
    <property type="component" value="Unassembled WGS sequence"/>
</dbReference>
<dbReference type="Gene3D" id="2.90.10.10">
    <property type="entry name" value="Bulb-type lectin domain"/>
    <property type="match status" value="2"/>
</dbReference>
<evidence type="ECO:0000259" key="2">
    <source>
        <dbReference type="PROSITE" id="PS51412"/>
    </source>
</evidence>
<dbReference type="AlphaFoldDB" id="A0A5A8CNB2"/>
<organism evidence="3 4">
    <name type="scientific">Cafeteria roenbergensis</name>
    <name type="common">Marine flagellate</name>
    <dbReference type="NCBI Taxonomy" id="33653"/>
    <lineage>
        <taxon>Eukaryota</taxon>
        <taxon>Sar</taxon>
        <taxon>Stramenopiles</taxon>
        <taxon>Bigyra</taxon>
        <taxon>Opalozoa</taxon>
        <taxon>Bicosoecida</taxon>
        <taxon>Cafeteriaceae</taxon>
        <taxon>Cafeteria</taxon>
    </lineage>
</organism>
<gene>
    <name evidence="3" type="ORF">FNF31_06366</name>
</gene>
<feature type="domain" description="Bulb-type lectin" evidence="1">
    <location>
        <begin position="387"/>
        <end position="500"/>
    </location>
</feature>
<dbReference type="EMBL" id="VLTM01000095">
    <property type="protein sequence ID" value="KAA0153964.1"/>
    <property type="molecule type" value="Genomic_DNA"/>
</dbReference>
<evidence type="ECO:0008006" key="5">
    <source>
        <dbReference type="Google" id="ProtNLM"/>
    </source>
</evidence>
<sequence>MLLLGLVLAATASAAMLRSANHDKQKQLASVLGPEADATSPATKDLTMREGLGENLPYPSVDYLGVGYDLIHGNPSGDPDTQIDPGFRSPVVRLEWDQTGDHVSRDMRFLQPLGGYALPEYSCHMSSTAVEISSESDYQKSLEVDASLEVGYQSPVPTGGNASFSASAGFGRFSQEVAAKGSERFQMTSYCLQFVAGFNKGAGQKLEPVEHFAALAREVGQSKEEGQWFDFFKQYGTHFISKVHLGGKMIFEVTIDRSSLESMRSSNLDVSAAIAASFGPGSGSANVNIAMQQASKDALSKSKAETKTFVLGGLPPTTAGNGESAFGAWAATVRESAMPIRYSLREITEASSDLDPKTYADMVARYAKIEAIKAQMQAEERANSGPSSSLFPGQQLASGKTLARAGGKGVVRLSEDGYLWIEDKFGNQLWRTLGKANPGAVLKYDKTGNLLIEGPNGITWQTHTGFDTCSNAPPGKVELLDNGDFVVKSGEGTLMWSAGTAGGRKADDHAQGSGVMRDGCKPQHSDILFPGQRLWSGHSLVAGLASLHLAHTGRLILKGNNQELWNNDLRKTSGKYYLTLTKLGQLQILDADDRIVWLNGDGRQCLTKARKAQLFGDANFIVYDKQDEHIWSTDTFSSTSRIDHPEGLFGSGCKTGRRW</sequence>
<dbReference type="PROSITE" id="PS51412">
    <property type="entry name" value="MACPF_2"/>
    <property type="match status" value="1"/>
</dbReference>
<dbReference type="PROSITE" id="PS50927">
    <property type="entry name" value="BULB_LECTIN"/>
    <property type="match status" value="2"/>
</dbReference>
<evidence type="ECO:0000313" key="4">
    <source>
        <dbReference type="Proteomes" id="UP000325113"/>
    </source>
</evidence>
<name>A0A5A8CNB2_CAFRO</name>